<keyword evidence="2" id="KW-0500">Molybdenum</keyword>
<evidence type="ECO:0008006" key="9">
    <source>
        <dbReference type="Google" id="ProtNLM"/>
    </source>
</evidence>
<dbReference type="InterPro" id="IPR000572">
    <property type="entry name" value="OxRdtase_Mopterin-bd_dom"/>
</dbReference>
<evidence type="ECO:0000313" key="8">
    <source>
        <dbReference type="Proteomes" id="UP000482800"/>
    </source>
</evidence>
<evidence type="ECO:0000259" key="6">
    <source>
        <dbReference type="Pfam" id="PF03404"/>
    </source>
</evidence>
<evidence type="ECO:0000256" key="1">
    <source>
        <dbReference type="ARBA" id="ARBA00001924"/>
    </source>
</evidence>
<evidence type="ECO:0000313" key="7">
    <source>
        <dbReference type="EMBL" id="GFJ84572.1"/>
    </source>
</evidence>
<dbReference type="EMBL" id="BLPF01000003">
    <property type="protein sequence ID" value="GFJ84572.1"/>
    <property type="molecule type" value="Genomic_DNA"/>
</dbReference>
<organism evidence="7 8">
    <name type="scientific">Phytohabitans houttuyneae</name>
    <dbReference type="NCBI Taxonomy" id="1076126"/>
    <lineage>
        <taxon>Bacteria</taxon>
        <taxon>Bacillati</taxon>
        <taxon>Actinomycetota</taxon>
        <taxon>Actinomycetes</taxon>
        <taxon>Micromonosporales</taxon>
        <taxon>Micromonosporaceae</taxon>
    </lineage>
</organism>
<accession>A0A6V8KH76</accession>
<dbReference type="Gene3D" id="2.60.40.650">
    <property type="match status" value="1"/>
</dbReference>
<dbReference type="PANTHER" id="PTHR19372">
    <property type="entry name" value="SULFITE REDUCTASE"/>
    <property type="match status" value="1"/>
</dbReference>
<comment type="cofactor">
    <cofactor evidence="1">
        <name>Mo-molybdopterin</name>
        <dbReference type="ChEBI" id="CHEBI:71302"/>
    </cofactor>
</comment>
<dbReference type="Pfam" id="PF00174">
    <property type="entry name" value="Oxidored_molyb"/>
    <property type="match status" value="1"/>
</dbReference>
<dbReference type="InterPro" id="IPR008335">
    <property type="entry name" value="Mopterin_OxRdtase_euk"/>
</dbReference>
<dbReference type="GO" id="GO:0020037">
    <property type="term" value="F:heme binding"/>
    <property type="evidence" value="ECO:0007669"/>
    <property type="project" value="TreeGrafter"/>
</dbReference>
<reference evidence="7 8" key="1">
    <citation type="submission" date="2020-03" db="EMBL/GenBank/DDBJ databases">
        <title>Whole genome shotgun sequence of Phytohabitans houttuyneae NBRC 108639.</title>
        <authorList>
            <person name="Komaki H."/>
            <person name="Tamura T."/>
        </authorList>
    </citation>
    <scope>NUCLEOTIDE SEQUENCE [LARGE SCALE GENOMIC DNA]</scope>
    <source>
        <strain evidence="7 8">NBRC 108639</strain>
    </source>
</reference>
<evidence type="ECO:0000256" key="2">
    <source>
        <dbReference type="ARBA" id="ARBA00022505"/>
    </source>
</evidence>
<dbReference type="Pfam" id="PF03404">
    <property type="entry name" value="Mo-co_dimer"/>
    <property type="match status" value="1"/>
</dbReference>
<evidence type="ECO:0000259" key="5">
    <source>
        <dbReference type="Pfam" id="PF00174"/>
    </source>
</evidence>
<dbReference type="RefSeq" id="WP_246274370.1">
    <property type="nucleotide sequence ID" value="NZ_BLPF01000003.1"/>
</dbReference>
<dbReference type="GO" id="GO:0030151">
    <property type="term" value="F:molybdenum ion binding"/>
    <property type="evidence" value="ECO:0007669"/>
    <property type="project" value="InterPro"/>
</dbReference>
<evidence type="ECO:0000256" key="3">
    <source>
        <dbReference type="ARBA" id="ARBA00022723"/>
    </source>
</evidence>
<proteinExistence type="predicted"/>
<dbReference type="InterPro" id="IPR036374">
    <property type="entry name" value="OxRdtase_Mopterin-bd_sf"/>
</dbReference>
<feature type="domain" description="Oxidoreductase molybdopterin-binding" evidence="5">
    <location>
        <begin position="9"/>
        <end position="188"/>
    </location>
</feature>
<reference evidence="7 8" key="2">
    <citation type="submission" date="2020-03" db="EMBL/GenBank/DDBJ databases">
        <authorList>
            <person name="Ichikawa N."/>
            <person name="Kimura A."/>
            <person name="Kitahashi Y."/>
            <person name="Uohara A."/>
        </authorList>
    </citation>
    <scope>NUCLEOTIDE SEQUENCE [LARGE SCALE GENOMIC DNA]</scope>
    <source>
        <strain evidence="7 8">NBRC 108639</strain>
    </source>
</reference>
<dbReference type="PRINTS" id="PR00407">
    <property type="entry name" value="EUMOPTERIN"/>
</dbReference>
<dbReference type="GO" id="GO:0006790">
    <property type="term" value="P:sulfur compound metabolic process"/>
    <property type="evidence" value="ECO:0007669"/>
    <property type="project" value="TreeGrafter"/>
</dbReference>
<keyword evidence="8" id="KW-1185">Reference proteome</keyword>
<dbReference type="InterPro" id="IPR005066">
    <property type="entry name" value="MoCF_OxRdtse_dimer"/>
</dbReference>
<dbReference type="SUPFAM" id="SSF81296">
    <property type="entry name" value="E set domains"/>
    <property type="match status" value="1"/>
</dbReference>
<dbReference type="PANTHER" id="PTHR19372:SF7">
    <property type="entry name" value="SULFITE OXIDASE, MITOCHONDRIAL"/>
    <property type="match status" value="1"/>
</dbReference>
<dbReference type="GO" id="GO:0043546">
    <property type="term" value="F:molybdopterin cofactor binding"/>
    <property type="evidence" value="ECO:0007669"/>
    <property type="project" value="TreeGrafter"/>
</dbReference>
<gene>
    <name evidence="7" type="ORF">Phou_087520</name>
</gene>
<dbReference type="AlphaFoldDB" id="A0A6V8KH76"/>
<dbReference type="Proteomes" id="UP000482800">
    <property type="component" value="Unassembled WGS sequence"/>
</dbReference>
<dbReference type="InterPro" id="IPR014756">
    <property type="entry name" value="Ig_E-set"/>
</dbReference>
<dbReference type="GO" id="GO:0008482">
    <property type="term" value="F:sulfite oxidase activity"/>
    <property type="evidence" value="ECO:0007669"/>
    <property type="project" value="TreeGrafter"/>
</dbReference>
<sequence length="318" mass="35104">MDRFFVRNHTLTPRIDADAWRLRISGSGLRGGPVELTYRDLRHLPSDTITAAVECAGNGRSFFTSQQGQTVSGTAWKLGAIGVARWKGVRLSTVLKRAGLRRAAVDVQPVGLDPDFVTGGVNLGPVRRPLPLDKALHDVLLAYEMNGEPLPPDHGFPVRVVVPNWIGIASIKWLGQLEVSAEPLFSPWNTQFYRLFGPAYPTDGELVSRQTVKSAFELPWEASLAAGRQVLRGRSWSGNGRIRRVEVSTDGRTWRPARPIGHGPVWQRWELPWHPAPGAYTLRARATDVTGVTQPETVPHNTLGYLFGAIVRHPVTVV</sequence>
<dbReference type="CDD" id="cd02110">
    <property type="entry name" value="SO_family_Moco_dimer"/>
    <property type="match status" value="1"/>
</dbReference>
<dbReference type="SUPFAM" id="SSF56524">
    <property type="entry name" value="Oxidoreductase molybdopterin-binding domain"/>
    <property type="match status" value="1"/>
</dbReference>
<keyword evidence="4" id="KW-0560">Oxidoreductase</keyword>
<comment type="caution">
    <text evidence="7">The sequence shown here is derived from an EMBL/GenBank/DDBJ whole genome shotgun (WGS) entry which is preliminary data.</text>
</comment>
<keyword evidence="3" id="KW-0479">Metal-binding</keyword>
<protein>
    <recommendedName>
        <fullName evidence="9">Sulfite oxidase</fullName>
    </recommendedName>
</protein>
<name>A0A6V8KH76_9ACTN</name>
<feature type="domain" description="Moybdenum cofactor oxidoreductase dimerisation" evidence="6">
    <location>
        <begin position="227"/>
        <end position="306"/>
    </location>
</feature>
<dbReference type="Gene3D" id="3.90.420.10">
    <property type="entry name" value="Oxidoreductase, molybdopterin-binding domain"/>
    <property type="match status" value="1"/>
</dbReference>
<evidence type="ECO:0000256" key="4">
    <source>
        <dbReference type="ARBA" id="ARBA00023002"/>
    </source>
</evidence>